<reference evidence="2 3" key="1">
    <citation type="journal article" date="2015" name="Genome Announc.">
        <title>Expanding the biotechnology potential of lactobacilli through comparative genomics of 213 strains and associated genera.</title>
        <authorList>
            <person name="Sun Z."/>
            <person name="Harris H.M."/>
            <person name="McCann A."/>
            <person name="Guo C."/>
            <person name="Argimon S."/>
            <person name="Zhang W."/>
            <person name="Yang X."/>
            <person name="Jeffery I.B."/>
            <person name="Cooney J.C."/>
            <person name="Kagawa T.F."/>
            <person name="Liu W."/>
            <person name="Song Y."/>
            <person name="Salvetti E."/>
            <person name="Wrobel A."/>
            <person name="Rasinkangas P."/>
            <person name="Parkhill J."/>
            <person name="Rea M.C."/>
            <person name="O'Sullivan O."/>
            <person name="Ritari J."/>
            <person name="Douillard F.P."/>
            <person name="Paul Ross R."/>
            <person name="Yang R."/>
            <person name="Briner A.E."/>
            <person name="Felis G.E."/>
            <person name="de Vos W.M."/>
            <person name="Barrangou R."/>
            <person name="Klaenhammer T.R."/>
            <person name="Caufield P.W."/>
            <person name="Cui Y."/>
            <person name="Zhang H."/>
            <person name="O'Toole P.W."/>
        </authorList>
    </citation>
    <scope>NUCLEOTIDE SEQUENCE [LARGE SCALE GENOMIC DNA]</scope>
    <source>
        <strain evidence="2 3">DSM 14340</strain>
    </source>
</reference>
<dbReference type="SMART" id="SM01117">
    <property type="entry name" value="Cyt-b5"/>
    <property type="match status" value="1"/>
</dbReference>
<dbReference type="InterPro" id="IPR001199">
    <property type="entry name" value="Cyt_B5-like_heme/steroid-bd"/>
</dbReference>
<name>A0A0R1RXT7_9LACO</name>
<dbReference type="AlphaFoldDB" id="A0A0R1RXT7"/>
<dbReference type="EMBL" id="AZEX01000063">
    <property type="protein sequence ID" value="KRL58837.1"/>
    <property type="molecule type" value="Genomic_DNA"/>
</dbReference>
<organism evidence="2 3">
    <name type="scientific">Latilactobacillus fuchuensis DSM 14340 = JCM 11249</name>
    <dbReference type="NCBI Taxonomy" id="1423747"/>
    <lineage>
        <taxon>Bacteria</taxon>
        <taxon>Bacillati</taxon>
        <taxon>Bacillota</taxon>
        <taxon>Bacilli</taxon>
        <taxon>Lactobacillales</taxon>
        <taxon>Lactobacillaceae</taxon>
        <taxon>Latilactobacillus</taxon>
    </lineage>
</organism>
<dbReference type="Proteomes" id="UP000051264">
    <property type="component" value="Unassembled WGS sequence"/>
</dbReference>
<dbReference type="RefSeq" id="WP_025083518.1">
    <property type="nucleotide sequence ID" value="NZ_AZEX01000063.1"/>
</dbReference>
<evidence type="ECO:0000313" key="2">
    <source>
        <dbReference type="EMBL" id="KRL58837.1"/>
    </source>
</evidence>
<dbReference type="Pfam" id="PF00173">
    <property type="entry name" value="Cyt-b5"/>
    <property type="match status" value="1"/>
</dbReference>
<dbReference type="InterPro" id="IPR036400">
    <property type="entry name" value="Cyt_B5-like_heme/steroid_sf"/>
</dbReference>
<gene>
    <name evidence="2" type="ORF">FC69_GL000040</name>
</gene>
<dbReference type="OrthoDB" id="9785263at2"/>
<evidence type="ECO:0000313" key="3">
    <source>
        <dbReference type="Proteomes" id="UP000051264"/>
    </source>
</evidence>
<dbReference type="Gene3D" id="3.10.120.10">
    <property type="entry name" value="Cytochrome b5-like heme/steroid binding domain"/>
    <property type="match status" value="1"/>
</dbReference>
<dbReference type="SUPFAM" id="SSF55856">
    <property type="entry name" value="Cytochrome b5-like heme/steroid binding domain"/>
    <property type="match status" value="1"/>
</dbReference>
<dbReference type="eggNOG" id="COG4892">
    <property type="taxonomic scope" value="Bacteria"/>
</dbReference>
<evidence type="ECO:0000259" key="1">
    <source>
        <dbReference type="SMART" id="SM01117"/>
    </source>
</evidence>
<comment type="caution">
    <text evidence="2">The sequence shown here is derived from an EMBL/GenBank/DDBJ whole genome shotgun (WGS) entry which is preliminary data.</text>
</comment>
<proteinExistence type="predicted"/>
<dbReference type="PATRIC" id="fig|1423747.3.peg.41"/>
<feature type="domain" description="Cytochrome b5 heme-binding" evidence="1">
    <location>
        <begin position="6"/>
        <end position="78"/>
    </location>
</feature>
<sequence>MNDTIFNQKTLAQFNGQDGQPAYVAVDGIVYDLSAIGPWAGGKHYKGLKAGQDLTDFFANSHHTPKTLKSVPQVGTYQA</sequence>
<protein>
    <recommendedName>
        <fullName evidence="1">Cytochrome b5 heme-binding domain-containing protein</fullName>
    </recommendedName>
</protein>
<accession>A0A0R1RXT7</accession>